<gene>
    <name evidence="1" type="ORF">RPERSI_LOCUS32859</name>
</gene>
<evidence type="ECO:0000313" key="2">
    <source>
        <dbReference type="Proteomes" id="UP000789920"/>
    </source>
</evidence>
<dbReference type="Proteomes" id="UP000789920">
    <property type="component" value="Unassembled WGS sequence"/>
</dbReference>
<name>A0ACA9SLY0_9GLOM</name>
<organism evidence="1 2">
    <name type="scientific">Racocetra persica</name>
    <dbReference type="NCBI Taxonomy" id="160502"/>
    <lineage>
        <taxon>Eukaryota</taxon>
        <taxon>Fungi</taxon>
        <taxon>Fungi incertae sedis</taxon>
        <taxon>Mucoromycota</taxon>
        <taxon>Glomeromycotina</taxon>
        <taxon>Glomeromycetes</taxon>
        <taxon>Diversisporales</taxon>
        <taxon>Gigasporaceae</taxon>
        <taxon>Racocetra</taxon>
    </lineage>
</organism>
<evidence type="ECO:0000313" key="1">
    <source>
        <dbReference type="EMBL" id="CAG8843647.1"/>
    </source>
</evidence>
<comment type="caution">
    <text evidence="1">The sequence shown here is derived from an EMBL/GenBank/DDBJ whole genome shotgun (WGS) entry which is preliminary data.</text>
</comment>
<reference evidence="1" key="1">
    <citation type="submission" date="2021-06" db="EMBL/GenBank/DDBJ databases">
        <authorList>
            <person name="Kallberg Y."/>
            <person name="Tangrot J."/>
            <person name="Rosling A."/>
        </authorList>
    </citation>
    <scope>NUCLEOTIDE SEQUENCE</scope>
    <source>
        <strain evidence="1">MA461A</strain>
    </source>
</reference>
<accession>A0ACA9SLY0</accession>
<feature type="non-terminal residue" evidence="1">
    <location>
        <position position="56"/>
    </location>
</feature>
<feature type="non-terminal residue" evidence="1">
    <location>
        <position position="1"/>
    </location>
</feature>
<sequence>ALSCNFLRFCGQISFSIYLLHLIAITWVNEYVSSIGPKAAKKESSKFEKANVMLDA</sequence>
<keyword evidence="2" id="KW-1185">Reference proteome</keyword>
<dbReference type="EMBL" id="CAJVQC010139285">
    <property type="protein sequence ID" value="CAG8843647.1"/>
    <property type="molecule type" value="Genomic_DNA"/>
</dbReference>
<proteinExistence type="predicted"/>
<protein>
    <submittedName>
        <fullName evidence="1">2449_t:CDS:1</fullName>
    </submittedName>
</protein>